<evidence type="ECO:0000256" key="2">
    <source>
        <dbReference type="ARBA" id="ARBA00022729"/>
    </source>
</evidence>
<accession>A0A7H1N538</accession>
<dbReference type="CDD" id="cd13542">
    <property type="entry name" value="PBP2_FutA1_ilke"/>
    <property type="match status" value="1"/>
</dbReference>
<dbReference type="PANTHER" id="PTHR30006">
    <property type="entry name" value="THIAMINE-BINDING PERIPLASMIC PROTEIN-RELATED"/>
    <property type="match status" value="1"/>
</dbReference>
<feature type="signal peptide" evidence="4">
    <location>
        <begin position="1"/>
        <end position="23"/>
    </location>
</feature>
<keyword evidence="2 4" id="KW-0732">Signal</keyword>
<dbReference type="InterPro" id="IPR026045">
    <property type="entry name" value="Ferric-bd"/>
</dbReference>
<evidence type="ECO:0000313" key="6">
    <source>
        <dbReference type="Proteomes" id="UP000516369"/>
    </source>
</evidence>
<dbReference type="RefSeq" id="WP_190261286.1">
    <property type="nucleotide sequence ID" value="NZ_CP053923.1"/>
</dbReference>
<feature type="binding site" evidence="3">
    <location>
        <position position="223"/>
    </location>
    <ligand>
        <name>Fe cation</name>
        <dbReference type="ChEBI" id="CHEBI:24875"/>
    </ligand>
</feature>
<reference evidence="5 6" key="1">
    <citation type="submission" date="2020-05" db="EMBL/GenBank/DDBJ databases">
        <title>Complete closed genome sequence of Defluviicoccus vanus.</title>
        <authorList>
            <person name="Bessarab I."/>
            <person name="Arumugam K."/>
            <person name="Maszenan A.M."/>
            <person name="Seviour R.J."/>
            <person name="Williams R.B."/>
        </authorList>
    </citation>
    <scope>NUCLEOTIDE SEQUENCE [LARGE SCALE GENOMIC DNA]</scope>
    <source>
        <strain evidence="5 6">Ben 114</strain>
    </source>
</reference>
<dbReference type="EMBL" id="CP053923">
    <property type="protein sequence ID" value="QNT70824.1"/>
    <property type="molecule type" value="Genomic_DNA"/>
</dbReference>
<organism evidence="5 6">
    <name type="scientific">Defluviicoccus vanus</name>
    <dbReference type="NCBI Taxonomy" id="111831"/>
    <lineage>
        <taxon>Bacteria</taxon>
        <taxon>Pseudomonadati</taxon>
        <taxon>Pseudomonadota</taxon>
        <taxon>Alphaproteobacteria</taxon>
        <taxon>Rhodospirillales</taxon>
        <taxon>Rhodospirillaceae</taxon>
        <taxon>Defluviicoccus</taxon>
    </lineage>
</organism>
<proteinExistence type="inferred from homology"/>
<dbReference type="SUPFAM" id="SSF53850">
    <property type="entry name" value="Periplasmic binding protein-like II"/>
    <property type="match status" value="1"/>
</dbReference>
<dbReference type="Pfam" id="PF13343">
    <property type="entry name" value="SBP_bac_6"/>
    <property type="match status" value="1"/>
</dbReference>
<dbReference type="Gene3D" id="3.40.190.10">
    <property type="entry name" value="Periplasmic binding protein-like II"/>
    <property type="match status" value="2"/>
</dbReference>
<keyword evidence="3" id="KW-0408">Iron</keyword>
<evidence type="ECO:0000256" key="4">
    <source>
        <dbReference type="SAM" id="SignalP"/>
    </source>
</evidence>
<keyword evidence="6" id="KW-1185">Reference proteome</keyword>
<dbReference type="Proteomes" id="UP000516369">
    <property type="component" value="Chromosome"/>
</dbReference>
<dbReference type="PANTHER" id="PTHR30006:SF15">
    <property type="entry name" value="IRON-UTILIZATION PERIPLASMIC PROTEIN"/>
    <property type="match status" value="1"/>
</dbReference>
<dbReference type="GO" id="GO:0046872">
    <property type="term" value="F:metal ion binding"/>
    <property type="evidence" value="ECO:0007669"/>
    <property type="project" value="UniProtKB-KW"/>
</dbReference>
<feature type="binding site" evidence="3">
    <location>
        <position position="35"/>
    </location>
    <ligand>
        <name>Fe cation</name>
        <dbReference type="ChEBI" id="CHEBI:24875"/>
    </ligand>
</feature>
<dbReference type="AlphaFoldDB" id="A0A7H1N538"/>
<evidence type="ECO:0000256" key="1">
    <source>
        <dbReference type="ARBA" id="ARBA00008520"/>
    </source>
</evidence>
<evidence type="ECO:0000313" key="5">
    <source>
        <dbReference type="EMBL" id="QNT70824.1"/>
    </source>
</evidence>
<gene>
    <name evidence="5" type="ORF">HQ394_17775</name>
</gene>
<dbReference type="KEGG" id="dvn:HQ394_17775"/>
<dbReference type="GO" id="GO:0030288">
    <property type="term" value="C:outer membrane-bounded periplasmic space"/>
    <property type="evidence" value="ECO:0007669"/>
    <property type="project" value="TreeGrafter"/>
</dbReference>
<sequence length="341" mass="36843">MAGRLRGLFALLAAILLPALAAAASNEVNIYNSRHYTTDTRLWEGFTAKTGIKVNVISADHDQLIQRILQEGENSPADVLITVDAGRLVFAADKNIFAPVSSPILEKTVPANLRDPKNLWFGLAYRARILVYHKDRVVPSELSTYEALADPAFKGRILVRSGTNTYNLGLMGAVIDADGVAGAEAWGRGIVTNMARPPEGGDTDQIKAVAAGLGDVALSNHYYFARLAGSANPDDQAIVRNLRVFFPSLDDRGTHINISGAGVVRTAKNRDNAIRLLEYLLSPEAQAYFADVAFEYPVNAAVPLNPTLAAWGPFKQDRLNPAVYAANSAEAANIMDRVGWK</sequence>
<protein>
    <submittedName>
        <fullName evidence="5">Fe(3+) ABC transporter substrate-binding protein</fullName>
    </submittedName>
</protein>
<name>A0A7H1N538_9PROT</name>
<comment type="similarity">
    <text evidence="1">Belongs to the bacterial solute-binding protein 1 family.</text>
</comment>
<dbReference type="PIRSF" id="PIRSF002825">
    <property type="entry name" value="CfbpA"/>
    <property type="match status" value="1"/>
</dbReference>
<evidence type="ECO:0000256" key="3">
    <source>
        <dbReference type="PIRSR" id="PIRSR002825-1"/>
    </source>
</evidence>
<feature type="chain" id="PRO_5028949778" evidence="4">
    <location>
        <begin position="24"/>
        <end position="341"/>
    </location>
</feature>
<keyword evidence="3" id="KW-0479">Metal-binding</keyword>
<feature type="binding site" evidence="3">
    <location>
        <position position="222"/>
    </location>
    <ligand>
        <name>Fe cation</name>
        <dbReference type="ChEBI" id="CHEBI:24875"/>
    </ligand>
</feature>